<dbReference type="InterPro" id="IPR002575">
    <property type="entry name" value="Aminoglycoside_PTrfase"/>
</dbReference>
<dbReference type="AlphaFoldDB" id="A0A6H1UHZ6"/>
<dbReference type="EMBL" id="CP051180">
    <property type="protein sequence ID" value="QIZ78727.1"/>
    <property type="molecule type" value="Genomic_DNA"/>
</dbReference>
<dbReference type="InterPro" id="IPR052898">
    <property type="entry name" value="ACAD10-like"/>
</dbReference>
<organism evidence="2 3">
    <name type="scientific">Ferrimonas lipolytica</name>
    <dbReference type="NCBI Taxonomy" id="2724191"/>
    <lineage>
        <taxon>Bacteria</taxon>
        <taxon>Pseudomonadati</taxon>
        <taxon>Pseudomonadota</taxon>
        <taxon>Gammaproteobacteria</taxon>
        <taxon>Alteromonadales</taxon>
        <taxon>Ferrimonadaceae</taxon>
        <taxon>Ferrimonas</taxon>
    </lineage>
</organism>
<dbReference type="KEGG" id="fes:HER31_18570"/>
<dbReference type="Gene3D" id="3.30.200.20">
    <property type="entry name" value="Phosphorylase Kinase, domain 1"/>
    <property type="match status" value="1"/>
</dbReference>
<gene>
    <name evidence="2" type="ORF">HER31_18570</name>
</gene>
<feature type="domain" description="Aminoglycoside phosphotransferase" evidence="1">
    <location>
        <begin position="38"/>
        <end position="269"/>
    </location>
</feature>
<keyword evidence="2" id="KW-0808">Transferase</keyword>
<dbReference type="Proteomes" id="UP000501602">
    <property type="component" value="Chromosome"/>
</dbReference>
<sequence length="358" mass="40688">MSDLNPGGHVRSGEELPLEQLLPWLAANCPQLQGKPNITQYSGGASNWTYCLDFGDTEVILRRAPAGKKAKGAHDMAREHNIQQALQPHFPLVPNMLALCQDEEIMGSDFYLMEKVDGFIPRRNLPRSLNLNSSQTNALCKSAIDTLIQLHQVDINATGLASIGKGEGYIERQILGWNKRYRNAKTWNVGSGISIMNWLEANMPKTERQALIHNDYRLDNLVLDPQQPDQVLAVLDWEMATIGDPLMDLGNSLAYWVQADDDPVMRGNRRQPTSAPGMLTRAQVIDYYCQQAQIDCDDFTFYEVYGLFRLTGIVQQLYHRYHTKQTRNPAFKNMWLFSNYLLWRCQRLIKASGRRSAA</sequence>
<dbReference type="RefSeq" id="WP_168662967.1">
    <property type="nucleotide sequence ID" value="NZ_CP051180.1"/>
</dbReference>
<dbReference type="InterPro" id="IPR041726">
    <property type="entry name" value="ACAD10_11_N"/>
</dbReference>
<evidence type="ECO:0000313" key="2">
    <source>
        <dbReference type="EMBL" id="QIZ78727.1"/>
    </source>
</evidence>
<dbReference type="CDD" id="cd05154">
    <property type="entry name" value="ACAD10_11_N-like"/>
    <property type="match status" value="1"/>
</dbReference>
<evidence type="ECO:0000259" key="1">
    <source>
        <dbReference type="Pfam" id="PF01636"/>
    </source>
</evidence>
<dbReference type="InterPro" id="IPR011009">
    <property type="entry name" value="Kinase-like_dom_sf"/>
</dbReference>
<keyword evidence="3" id="KW-1185">Reference proteome</keyword>
<name>A0A6H1UHZ6_9GAMM</name>
<dbReference type="SUPFAM" id="SSF56112">
    <property type="entry name" value="Protein kinase-like (PK-like)"/>
    <property type="match status" value="1"/>
</dbReference>
<protein>
    <submittedName>
        <fullName evidence="2">Phosphotransferase family protein</fullName>
    </submittedName>
</protein>
<proteinExistence type="predicted"/>
<dbReference type="GO" id="GO:0016740">
    <property type="term" value="F:transferase activity"/>
    <property type="evidence" value="ECO:0007669"/>
    <property type="project" value="UniProtKB-KW"/>
</dbReference>
<dbReference type="PANTHER" id="PTHR47829">
    <property type="entry name" value="HYDROLASE, PUTATIVE (AFU_ORTHOLOGUE AFUA_1G12880)-RELATED"/>
    <property type="match status" value="1"/>
</dbReference>
<evidence type="ECO:0000313" key="3">
    <source>
        <dbReference type="Proteomes" id="UP000501602"/>
    </source>
</evidence>
<dbReference type="Gene3D" id="3.90.1200.10">
    <property type="match status" value="1"/>
</dbReference>
<dbReference type="PANTHER" id="PTHR47829:SF1">
    <property type="entry name" value="HAD FAMILY PHOSPHATASE"/>
    <property type="match status" value="1"/>
</dbReference>
<dbReference type="Pfam" id="PF01636">
    <property type="entry name" value="APH"/>
    <property type="match status" value="1"/>
</dbReference>
<reference evidence="2 3" key="1">
    <citation type="submission" date="2020-04" db="EMBL/GenBank/DDBJ databases">
        <title>Ferrimonas sp. S7 isolated from sea water.</title>
        <authorList>
            <person name="Bae S.S."/>
            <person name="Baek K."/>
        </authorList>
    </citation>
    <scope>NUCLEOTIDE SEQUENCE [LARGE SCALE GENOMIC DNA]</scope>
    <source>
        <strain evidence="2 3">S7</strain>
    </source>
</reference>
<accession>A0A6H1UHZ6</accession>